<evidence type="ECO:0008006" key="5">
    <source>
        <dbReference type="Google" id="ProtNLM"/>
    </source>
</evidence>
<dbReference type="Pfam" id="PF14497">
    <property type="entry name" value="GST_C_3"/>
    <property type="match status" value="1"/>
</dbReference>
<dbReference type="PROSITE" id="PS50404">
    <property type="entry name" value="GST_NTER"/>
    <property type="match status" value="1"/>
</dbReference>
<gene>
    <name evidence="3" type="ORF">BaRGS_00024790</name>
</gene>
<dbReference type="SFLD" id="SFLDS00019">
    <property type="entry name" value="Glutathione_Transferase_(cytos"/>
    <property type="match status" value="1"/>
</dbReference>
<dbReference type="Gene3D" id="3.40.30.10">
    <property type="entry name" value="Glutaredoxin"/>
    <property type="match status" value="1"/>
</dbReference>
<dbReference type="InterPro" id="IPR010987">
    <property type="entry name" value="Glutathione-S-Trfase_C-like"/>
</dbReference>
<dbReference type="PANTHER" id="PTHR11571">
    <property type="entry name" value="GLUTATHIONE S-TRANSFERASE"/>
    <property type="match status" value="1"/>
</dbReference>
<dbReference type="EMBL" id="JACVVK020000218">
    <property type="protein sequence ID" value="KAK7483906.1"/>
    <property type="molecule type" value="Genomic_DNA"/>
</dbReference>
<dbReference type="InterPro" id="IPR004046">
    <property type="entry name" value="GST_C"/>
</dbReference>
<proteinExistence type="predicted"/>
<evidence type="ECO:0000313" key="3">
    <source>
        <dbReference type="EMBL" id="KAK7483906.1"/>
    </source>
</evidence>
<protein>
    <recommendedName>
        <fullName evidence="5">Glutathione S-transferase</fullName>
    </recommendedName>
</protein>
<reference evidence="3 4" key="1">
    <citation type="journal article" date="2023" name="Sci. Data">
        <title>Genome assembly of the Korean intertidal mud-creeper Batillaria attramentaria.</title>
        <authorList>
            <person name="Patra A.K."/>
            <person name="Ho P.T."/>
            <person name="Jun S."/>
            <person name="Lee S.J."/>
            <person name="Kim Y."/>
            <person name="Won Y.J."/>
        </authorList>
    </citation>
    <scope>NUCLEOTIDE SEQUENCE [LARGE SCALE GENOMIC DNA]</scope>
    <source>
        <strain evidence="3">Wonlab-2016</strain>
    </source>
</reference>
<dbReference type="SUPFAM" id="SSF52833">
    <property type="entry name" value="Thioredoxin-like"/>
    <property type="match status" value="1"/>
</dbReference>
<dbReference type="PANTHER" id="PTHR11571:SF263">
    <property type="entry name" value="GLUTATHIONE S-TRANSFERASE"/>
    <property type="match status" value="1"/>
</dbReference>
<dbReference type="InterPro" id="IPR036282">
    <property type="entry name" value="Glutathione-S-Trfase_C_sf"/>
</dbReference>
<feature type="domain" description="GST N-terminal" evidence="1">
    <location>
        <begin position="10"/>
        <end position="89"/>
    </location>
</feature>
<dbReference type="PROSITE" id="PS50405">
    <property type="entry name" value="GST_CTER"/>
    <property type="match status" value="1"/>
</dbReference>
<dbReference type="AlphaFoldDB" id="A0ABD0KAB7"/>
<evidence type="ECO:0000259" key="2">
    <source>
        <dbReference type="PROSITE" id="PS50405"/>
    </source>
</evidence>
<dbReference type="InterPro" id="IPR050213">
    <property type="entry name" value="GST_superfamily"/>
</dbReference>
<dbReference type="InterPro" id="IPR036249">
    <property type="entry name" value="Thioredoxin-like_sf"/>
</dbReference>
<keyword evidence="4" id="KW-1185">Reference proteome</keyword>
<name>A0ABD0KAB7_9CAEN</name>
<evidence type="ECO:0000259" key="1">
    <source>
        <dbReference type="PROSITE" id="PS50404"/>
    </source>
</evidence>
<dbReference type="InterPro" id="IPR040079">
    <property type="entry name" value="Glutathione_S-Trfase"/>
</dbReference>
<accession>A0ABD0KAB7</accession>
<sequence>MAEEPWKLYYWPTEVLQGSYGRSEFVRLVFEEAGVPYKMVHDNIFQLFKGGQWTGYPALAVPLIQRGDFSLSQTGVICRYLGKKYGLYPTHEADEWHADQINTTIHDYIGEGRLSFHGKKWAGSYFDQVEETKPYQEYFTTERMPKFLAHFEQALAANDGGKGFVVGKQVTYVDLALLHVLRATEAQFPEAWAALDTIPLLKAFKTRMEARPRLAEYFKSDRWRPFSGNSMM</sequence>
<dbReference type="InterPro" id="IPR004045">
    <property type="entry name" value="Glutathione_S-Trfase_N"/>
</dbReference>
<dbReference type="SUPFAM" id="SSF47616">
    <property type="entry name" value="GST C-terminal domain-like"/>
    <property type="match status" value="1"/>
</dbReference>
<feature type="domain" description="GST C-terminal" evidence="2">
    <location>
        <begin position="91"/>
        <end position="226"/>
    </location>
</feature>
<dbReference type="Proteomes" id="UP001519460">
    <property type="component" value="Unassembled WGS sequence"/>
</dbReference>
<dbReference type="Gene3D" id="1.20.1050.10">
    <property type="match status" value="1"/>
</dbReference>
<organism evidence="3 4">
    <name type="scientific">Batillaria attramentaria</name>
    <dbReference type="NCBI Taxonomy" id="370345"/>
    <lineage>
        <taxon>Eukaryota</taxon>
        <taxon>Metazoa</taxon>
        <taxon>Spiralia</taxon>
        <taxon>Lophotrochozoa</taxon>
        <taxon>Mollusca</taxon>
        <taxon>Gastropoda</taxon>
        <taxon>Caenogastropoda</taxon>
        <taxon>Sorbeoconcha</taxon>
        <taxon>Cerithioidea</taxon>
        <taxon>Batillariidae</taxon>
        <taxon>Batillaria</taxon>
    </lineage>
</organism>
<evidence type="ECO:0000313" key="4">
    <source>
        <dbReference type="Proteomes" id="UP001519460"/>
    </source>
</evidence>
<comment type="caution">
    <text evidence="3">The sequence shown here is derived from an EMBL/GenBank/DDBJ whole genome shotgun (WGS) entry which is preliminary data.</text>
</comment>